<accession>A0A853B021</accession>
<evidence type="ECO:0000256" key="1">
    <source>
        <dbReference type="ARBA" id="ARBA00023015"/>
    </source>
</evidence>
<evidence type="ECO:0000259" key="5">
    <source>
        <dbReference type="PROSITE" id="PS50977"/>
    </source>
</evidence>
<evidence type="ECO:0000256" key="3">
    <source>
        <dbReference type="ARBA" id="ARBA00023163"/>
    </source>
</evidence>
<evidence type="ECO:0000256" key="2">
    <source>
        <dbReference type="ARBA" id="ARBA00023125"/>
    </source>
</evidence>
<dbReference type="Proteomes" id="UP000549616">
    <property type="component" value="Unassembled WGS sequence"/>
</dbReference>
<dbReference type="Gene3D" id="1.10.357.10">
    <property type="entry name" value="Tetracycline Repressor, domain 2"/>
    <property type="match status" value="1"/>
</dbReference>
<protein>
    <submittedName>
        <fullName evidence="6">AcrR family transcriptional regulator</fullName>
    </submittedName>
</protein>
<sequence length="194" mass="20802">MTETPSRRRAPGMSAEDRRRMIVQAVLPLVIEHGAAVTTAQIARAAGIGEGTIFRAFTDKDELIDACIAEALKPDTALAAIAEIPLDQPLRDRLTEAAEAMSAHLERMGALMAALHSSGRLKRGEHKKGARMDSFTAVREAIADLFTPGDGLRLPADKLAGIFQSLLLARRRDGQGSLTPDELIDVFLHGAVTA</sequence>
<dbReference type="PANTHER" id="PTHR30055">
    <property type="entry name" value="HTH-TYPE TRANSCRIPTIONAL REGULATOR RUTR"/>
    <property type="match status" value="1"/>
</dbReference>
<dbReference type="InterPro" id="IPR050109">
    <property type="entry name" value="HTH-type_TetR-like_transc_reg"/>
</dbReference>
<dbReference type="PROSITE" id="PS50977">
    <property type="entry name" value="HTH_TETR_2"/>
    <property type="match status" value="1"/>
</dbReference>
<evidence type="ECO:0000313" key="6">
    <source>
        <dbReference type="EMBL" id="NYI88330.1"/>
    </source>
</evidence>
<keyword evidence="7" id="KW-1185">Reference proteome</keyword>
<feature type="domain" description="HTH tetR-type" evidence="5">
    <location>
        <begin position="16"/>
        <end position="75"/>
    </location>
</feature>
<dbReference type="GO" id="GO:0003700">
    <property type="term" value="F:DNA-binding transcription factor activity"/>
    <property type="evidence" value="ECO:0007669"/>
    <property type="project" value="TreeGrafter"/>
</dbReference>
<dbReference type="Pfam" id="PF00440">
    <property type="entry name" value="TetR_N"/>
    <property type="match status" value="1"/>
</dbReference>
<organism evidence="6 7">
    <name type="scientific">Amycolatopsis endophytica</name>
    <dbReference type="NCBI Taxonomy" id="860233"/>
    <lineage>
        <taxon>Bacteria</taxon>
        <taxon>Bacillati</taxon>
        <taxon>Actinomycetota</taxon>
        <taxon>Actinomycetes</taxon>
        <taxon>Pseudonocardiales</taxon>
        <taxon>Pseudonocardiaceae</taxon>
        <taxon>Amycolatopsis</taxon>
    </lineage>
</organism>
<evidence type="ECO:0000313" key="7">
    <source>
        <dbReference type="Proteomes" id="UP000549616"/>
    </source>
</evidence>
<dbReference type="EMBL" id="JACCFK010000001">
    <property type="protein sequence ID" value="NYI88330.1"/>
    <property type="molecule type" value="Genomic_DNA"/>
</dbReference>
<reference evidence="6 7" key="1">
    <citation type="submission" date="2020-07" db="EMBL/GenBank/DDBJ databases">
        <title>Sequencing the genomes of 1000 actinobacteria strains.</title>
        <authorList>
            <person name="Klenk H.-P."/>
        </authorList>
    </citation>
    <scope>NUCLEOTIDE SEQUENCE [LARGE SCALE GENOMIC DNA]</scope>
    <source>
        <strain evidence="6 7">DSM 104006</strain>
    </source>
</reference>
<keyword evidence="2 4" id="KW-0238">DNA-binding</keyword>
<dbReference type="AlphaFoldDB" id="A0A853B021"/>
<proteinExistence type="predicted"/>
<keyword evidence="1" id="KW-0805">Transcription regulation</keyword>
<dbReference type="GO" id="GO:0000976">
    <property type="term" value="F:transcription cis-regulatory region binding"/>
    <property type="evidence" value="ECO:0007669"/>
    <property type="project" value="TreeGrafter"/>
</dbReference>
<dbReference type="PANTHER" id="PTHR30055:SF238">
    <property type="entry name" value="MYCOFACTOCIN BIOSYNTHESIS TRANSCRIPTIONAL REGULATOR MFTR-RELATED"/>
    <property type="match status" value="1"/>
</dbReference>
<gene>
    <name evidence="6" type="ORF">HNR02_001653</name>
</gene>
<feature type="DNA-binding region" description="H-T-H motif" evidence="4">
    <location>
        <begin position="38"/>
        <end position="57"/>
    </location>
</feature>
<keyword evidence="3" id="KW-0804">Transcription</keyword>
<dbReference type="PRINTS" id="PR00455">
    <property type="entry name" value="HTHTETR"/>
</dbReference>
<comment type="caution">
    <text evidence="6">The sequence shown here is derived from an EMBL/GenBank/DDBJ whole genome shotgun (WGS) entry which is preliminary data.</text>
</comment>
<dbReference type="InterPro" id="IPR001647">
    <property type="entry name" value="HTH_TetR"/>
</dbReference>
<evidence type="ECO:0000256" key="4">
    <source>
        <dbReference type="PROSITE-ProRule" id="PRU00335"/>
    </source>
</evidence>
<name>A0A853B021_9PSEU</name>
<dbReference type="SUPFAM" id="SSF46689">
    <property type="entry name" value="Homeodomain-like"/>
    <property type="match status" value="1"/>
</dbReference>
<dbReference type="InterPro" id="IPR009057">
    <property type="entry name" value="Homeodomain-like_sf"/>
</dbReference>